<evidence type="ECO:0000256" key="1">
    <source>
        <dbReference type="SAM" id="MobiDB-lite"/>
    </source>
</evidence>
<reference evidence="2 3" key="1">
    <citation type="submission" date="2019-06" db="EMBL/GenBank/DDBJ databases">
        <title>Genomic Encyclopedia of Type Strains, Phase IV (KMG-V): Genome sequencing to study the core and pangenomes of soil and plant-associated prokaryotes.</title>
        <authorList>
            <person name="Whitman W."/>
        </authorList>
    </citation>
    <scope>NUCLEOTIDE SEQUENCE [LARGE SCALE GENOMIC DNA]</scope>
    <source>
        <strain evidence="2 3">BR 12005</strain>
    </source>
</reference>
<feature type="region of interest" description="Disordered" evidence="1">
    <location>
        <begin position="24"/>
        <end position="46"/>
    </location>
</feature>
<accession>A0A560JJ08</accession>
<comment type="caution">
    <text evidence="2">The sequence shown here is derived from an EMBL/GenBank/DDBJ whole genome shotgun (WGS) entry which is preliminary data.</text>
</comment>
<name>A0A560JJ08_9PROT</name>
<feature type="compositionally biased region" description="Polar residues" evidence="1">
    <location>
        <begin position="33"/>
        <end position="42"/>
    </location>
</feature>
<evidence type="ECO:0000313" key="3">
    <source>
        <dbReference type="Proteomes" id="UP000320516"/>
    </source>
</evidence>
<dbReference type="AlphaFoldDB" id="A0A560JJ08"/>
<protein>
    <submittedName>
        <fullName evidence="2">Uncharacterized protein</fullName>
    </submittedName>
</protein>
<sequence length="60" mass="6031">MIRTGIIRARRGGPGDPALSLAAPFPDHGGVQAQATASSPTRRSARPWTAAIGAVTAAPP</sequence>
<dbReference type="EMBL" id="VITV01000011">
    <property type="protein sequence ID" value="TWB68320.1"/>
    <property type="molecule type" value="Genomic_DNA"/>
</dbReference>
<proteinExistence type="predicted"/>
<organism evidence="2 3">
    <name type="scientific">Nitrospirillum amazonense</name>
    <dbReference type="NCBI Taxonomy" id="28077"/>
    <lineage>
        <taxon>Bacteria</taxon>
        <taxon>Pseudomonadati</taxon>
        <taxon>Pseudomonadota</taxon>
        <taxon>Alphaproteobacteria</taxon>
        <taxon>Rhodospirillales</taxon>
        <taxon>Azospirillaceae</taxon>
        <taxon>Nitrospirillum</taxon>
    </lineage>
</organism>
<evidence type="ECO:0000313" key="2">
    <source>
        <dbReference type="EMBL" id="TWB68320.1"/>
    </source>
</evidence>
<gene>
    <name evidence="2" type="ORF">FBZ87_11122</name>
</gene>
<dbReference type="Proteomes" id="UP000320516">
    <property type="component" value="Unassembled WGS sequence"/>
</dbReference>